<proteinExistence type="predicted"/>
<name>A0ACB5RFQ0_9CLOT</name>
<organism evidence="1 2">
    <name type="scientific">Inconstantimicrobium mannanitabidum</name>
    <dbReference type="NCBI Taxonomy" id="1604901"/>
    <lineage>
        <taxon>Bacteria</taxon>
        <taxon>Bacillati</taxon>
        <taxon>Bacillota</taxon>
        <taxon>Clostridia</taxon>
        <taxon>Eubacteriales</taxon>
        <taxon>Clostridiaceae</taxon>
        <taxon>Inconstantimicrobium</taxon>
    </lineage>
</organism>
<sequence length="1019" mass="116987">MSVSAYKYKFRINVSHSINSSTETTKPHSHTLEIALLMKQETSEFIGYEELEKKVHQYLSMYKGMYLNDIEPFNIIEPTIENIGNEFYEKIKQILVVNDFSLLKLDISETPTRIFSVSDTSVLGLLNGEANMLIIEDVLTENKFINSYKMQMKKDKNIPKYNLSKEGDNDVFVINQNYVENTETSVNLEIDSHTSERNVKNKEKIYTYMKVLIACIYFLACSYGIMIYIKRSGLYPKGSDIYGHIFKANFLYESIKNGDYYPLYTNLWYNGIQPFRYWAPVPYYILAALQFLVGGDPVNAYIVFVGLSFFIGASGWLLFGIHNKRMSLCITLGTLWFLLPDNMRVFFSEGNFPRMVITMLLPCLFYFIWSFIEYKNKRSIFFIIIIMSNIILCHVMIAAMIGIASFIFVIIYCTINKSYKESAFLIVSMLLCFAMVGIWLYPALKGGLMGMESSSTSEVMRSMSAKASISLNPTLRLQGGIETYYYGLSVLLISILGLLLSNRKSIAGFLSALIIFVGTTTFAYPLLSKLPLNQLLWMSRFTPIAYAVFFLALLEWKRCRKIFMTFFIVMLVADIIPSLRLVQYPISEKMANTYERQKKIADEYSFSYAKSITNQRLSLMDLSQSGSFPSYEITSREPRTKYVYGWAWQGASTSRNIVMLNTALEKGYYNYLFDRSIEMGSDTVIIRKELFQDPEEELKKINKSANLLGFNLVQDGKYSFVYNKQTPKTFGVITEYEGLAIGNSARQISFLFPSFKEADNDNLDEYNFESLKKYKMIYLSGFKYKNQAKAESLVRKLTEQGIKVYIDMNKIPVNSTTNRMTFLGVTAQEVSFSGRYPDIIYNNKFIQSASFGAEFSKWNTVYLENVPHIEAYSKLSNETLGVIGTGDNNNLVFMGFNFLYHSIETKDQNIVGLLRDVFGTREEILPNREIIPIEVQYEKNKIIVSSPLDNLNTTIAYQDNFNADREIANEQNLLMVNKGTTKIEIRYPYLPIGIVVSFFGTFSIGAFLYFILSKSFKST</sequence>
<reference evidence="1" key="1">
    <citation type="journal article" date="2025" name="Int. J. Syst. Evol. Microbiol.">
        <title>Inconstantimicrobium mannanitabidum sp. nov., a novel member of the family Clostridiaceae isolated from anoxic soil under the treatment of reductive soil disinfestation.</title>
        <authorList>
            <person name="Ueki A."/>
            <person name="Tonouchi A."/>
            <person name="Honma S."/>
            <person name="Kaku N."/>
            <person name="Ueki K."/>
        </authorList>
    </citation>
    <scope>NUCLEOTIDE SEQUENCE</scope>
    <source>
        <strain evidence="1">TW13</strain>
    </source>
</reference>
<gene>
    <name evidence="1" type="ORF">rsdtw13_31750</name>
</gene>
<comment type="caution">
    <text evidence="1">The sequence shown here is derived from an EMBL/GenBank/DDBJ whole genome shotgun (WGS) entry which is preliminary data.</text>
</comment>
<dbReference type="EMBL" id="BROD01000001">
    <property type="protein sequence ID" value="GKX67917.1"/>
    <property type="molecule type" value="Genomic_DNA"/>
</dbReference>
<evidence type="ECO:0000313" key="1">
    <source>
        <dbReference type="EMBL" id="GKX67917.1"/>
    </source>
</evidence>
<keyword evidence="2" id="KW-1185">Reference proteome</keyword>
<accession>A0ACB5RFQ0</accession>
<evidence type="ECO:0000313" key="2">
    <source>
        <dbReference type="Proteomes" id="UP001058074"/>
    </source>
</evidence>
<protein>
    <submittedName>
        <fullName evidence="1">6-pyruvoyl tetrahydrobiopterin synthase</fullName>
    </submittedName>
</protein>
<dbReference type="Proteomes" id="UP001058074">
    <property type="component" value="Unassembled WGS sequence"/>
</dbReference>